<dbReference type="Pfam" id="PF25954">
    <property type="entry name" value="Beta-barrel_RND_2"/>
    <property type="match status" value="1"/>
</dbReference>
<evidence type="ECO:0000313" key="6">
    <source>
        <dbReference type="Proteomes" id="UP000483379"/>
    </source>
</evidence>
<dbReference type="PANTHER" id="PTHR30469:SF11">
    <property type="entry name" value="BLL4320 PROTEIN"/>
    <property type="match status" value="1"/>
</dbReference>
<reference evidence="5 6" key="1">
    <citation type="submission" date="2020-02" db="EMBL/GenBank/DDBJ databases">
        <title>Genome sequences of Thiorhodococcus mannitoliphagus and Thiorhodococcus minor, purple sulfur photosynthetic bacteria in the gammaproteobacterial family, Chromatiaceae.</title>
        <authorList>
            <person name="Aviles F.A."/>
            <person name="Meyer T.E."/>
            <person name="Kyndt J.A."/>
        </authorList>
    </citation>
    <scope>NUCLEOTIDE SEQUENCE [LARGE SCALE GENOMIC DNA]</scope>
    <source>
        <strain evidence="5 6">DSM 11518</strain>
    </source>
</reference>
<comment type="caution">
    <text evidence="5">The sequence shown here is derived from an EMBL/GenBank/DDBJ whole genome shotgun (WGS) entry which is preliminary data.</text>
</comment>
<dbReference type="NCBIfam" id="TIGR01730">
    <property type="entry name" value="RND_mfp"/>
    <property type="match status" value="1"/>
</dbReference>
<dbReference type="Pfam" id="PF25975">
    <property type="entry name" value="CzcB_C"/>
    <property type="match status" value="1"/>
</dbReference>
<dbReference type="InterPro" id="IPR058792">
    <property type="entry name" value="Beta-barrel_RND_2"/>
</dbReference>
<dbReference type="RefSeq" id="WP_164454464.1">
    <property type="nucleotide sequence ID" value="NZ_JAAIJQ010000070.1"/>
</dbReference>
<gene>
    <name evidence="5" type="ORF">G3446_19225</name>
</gene>
<dbReference type="Gene3D" id="2.40.50.100">
    <property type="match status" value="1"/>
</dbReference>
<dbReference type="InterPro" id="IPR006143">
    <property type="entry name" value="RND_pump_MFP"/>
</dbReference>
<keyword evidence="6" id="KW-1185">Reference proteome</keyword>
<dbReference type="InterPro" id="IPR058649">
    <property type="entry name" value="CzcB_C"/>
</dbReference>
<feature type="domain" description="CusB-like beta-barrel" evidence="3">
    <location>
        <begin position="200"/>
        <end position="273"/>
    </location>
</feature>
<dbReference type="GO" id="GO:0015562">
    <property type="term" value="F:efflux transmembrane transporter activity"/>
    <property type="evidence" value="ECO:0007669"/>
    <property type="project" value="TreeGrafter"/>
</dbReference>
<dbReference type="GO" id="GO:1990281">
    <property type="term" value="C:efflux pump complex"/>
    <property type="evidence" value="ECO:0007669"/>
    <property type="project" value="TreeGrafter"/>
</dbReference>
<accession>A0A6M0K2K3</accession>
<dbReference type="Gene3D" id="1.10.287.470">
    <property type="entry name" value="Helix hairpin bin"/>
    <property type="match status" value="1"/>
</dbReference>
<sequence length="376" mass="39596">MLRTLLLAAIAVAILVGAIVYAKLEQFSAMGKAAETMVPPPETVTAMTVEKALWEQSIVAVGTLAPVQGVTVSVEVGGRITRIGFDSGADVEAGAVLLQMDTASEEAQLASAEASAALAKADLARVRAMDARALASKDAVDAAEARAKETLAQVGNMRALIAKKTVRAPFSGRLGLRLVNLGEVLSEGDPIVSLQTLDPIYVDFSVPQQQLGRLQGGMRVRVSTDAAPDETFSGAIIAVSPEVDTTTRSVRVRAQVSNPGEQLHAGMFAKVEVVLPDQQPVLPIPATAVLYAPYGDSVFVIETRRDDAAKTTDQVLRQQFVRLGRARGDFVDVTDGLSPGETVVTTGVFKLSSGMQVVIDNRLAPEASLAPQPRDS</sequence>
<name>A0A6M0K2K3_9GAMM</name>
<dbReference type="Gene3D" id="2.40.30.170">
    <property type="match status" value="1"/>
</dbReference>
<evidence type="ECO:0000259" key="3">
    <source>
        <dbReference type="Pfam" id="PF25954"/>
    </source>
</evidence>
<protein>
    <submittedName>
        <fullName evidence="5">Efflux RND transporter periplasmic adaptor subunit</fullName>
    </submittedName>
</protein>
<proteinExistence type="inferred from homology"/>
<dbReference type="Proteomes" id="UP000483379">
    <property type="component" value="Unassembled WGS sequence"/>
</dbReference>
<dbReference type="Pfam" id="PF25917">
    <property type="entry name" value="BSH_RND"/>
    <property type="match status" value="1"/>
</dbReference>
<feature type="domain" description="Multidrug resistance protein MdtA-like barrel-sandwich hybrid" evidence="2">
    <location>
        <begin position="70"/>
        <end position="190"/>
    </location>
</feature>
<dbReference type="Gene3D" id="2.40.420.20">
    <property type="match status" value="1"/>
</dbReference>
<dbReference type="InterPro" id="IPR058625">
    <property type="entry name" value="MdtA-like_BSH"/>
</dbReference>
<dbReference type="FunFam" id="2.40.30.170:FF:000010">
    <property type="entry name" value="Efflux RND transporter periplasmic adaptor subunit"/>
    <property type="match status" value="1"/>
</dbReference>
<evidence type="ECO:0000259" key="2">
    <source>
        <dbReference type="Pfam" id="PF25917"/>
    </source>
</evidence>
<dbReference type="PANTHER" id="PTHR30469">
    <property type="entry name" value="MULTIDRUG RESISTANCE PROTEIN MDTA"/>
    <property type="match status" value="1"/>
</dbReference>
<evidence type="ECO:0000313" key="5">
    <source>
        <dbReference type="EMBL" id="NEV63992.1"/>
    </source>
</evidence>
<dbReference type="AlphaFoldDB" id="A0A6M0K2K3"/>
<evidence type="ECO:0000259" key="4">
    <source>
        <dbReference type="Pfam" id="PF25975"/>
    </source>
</evidence>
<comment type="similarity">
    <text evidence="1">Belongs to the membrane fusion protein (MFP) (TC 8.A.1) family.</text>
</comment>
<dbReference type="EMBL" id="JAAIJQ010000070">
    <property type="protein sequence ID" value="NEV63992.1"/>
    <property type="molecule type" value="Genomic_DNA"/>
</dbReference>
<evidence type="ECO:0000256" key="1">
    <source>
        <dbReference type="ARBA" id="ARBA00009477"/>
    </source>
</evidence>
<organism evidence="5 6">
    <name type="scientific">Thiorhodococcus minor</name>
    <dbReference type="NCBI Taxonomy" id="57489"/>
    <lineage>
        <taxon>Bacteria</taxon>
        <taxon>Pseudomonadati</taxon>
        <taxon>Pseudomonadota</taxon>
        <taxon>Gammaproteobacteria</taxon>
        <taxon>Chromatiales</taxon>
        <taxon>Chromatiaceae</taxon>
        <taxon>Thiorhodococcus</taxon>
    </lineage>
</organism>
<feature type="domain" description="CzcB-like C-terminal circularly permuted SH3-like" evidence="4">
    <location>
        <begin position="312"/>
        <end position="351"/>
    </location>
</feature>
<dbReference type="SUPFAM" id="SSF111369">
    <property type="entry name" value="HlyD-like secretion proteins"/>
    <property type="match status" value="1"/>
</dbReference>